<comment type="caution">
    <text evidence="2">The sequence shown here is derived from an EMBL/GenBank/DDBJ whole genome shotgun (WGS) entry which is preliminary data.</text>
</comment>
<evidence type="ECO:0000313" key="3">
    <source>
        <dbReference type="Proteomes" id="UP001218188"/>
    </source>
</evidence>
<evidence type="ECO:0000256" key="1">
    <source>
        <dbReference type="SAM" id="MobiDB-lite"/>
    </source>
</evidence>
<protein>
    <submittedName>
        <fullName evidence="2">Uncharacterized protein</fullName>
    </submittedName>
</protein>
<feature type="region of interest" description="Disordered" evidence="1">
    <location>
        <begin position="61"/>
        <end position="107"/>
    </location>
</feature>
<dbReference type="EMBL" id="JARJCM010000350">
    <property type="protein sequence ID" value="KAJ7018197.1"/>
    <property type="molecule type" value="Genomic_DNA"/>
</dbReference>
<proteinExistence type="predicted"/>
<accession>A0AAD6S051</accession>
<sequence length="197" mass="21535">MRTVDPMRSVDVGVPRRPCRPRRLLSHLDHLSLTPIHPPLTATVRMTSRLCSTRSACSPSCPTQSLPSAVPRVTSVQYPRRSKPPPATHHQHDARPQRPAPQRQRRSSIAHALFVSSPRPSTIFRALLSPPDEPTVMTPIAHAAAVPSRTPSPVPAKCHPPRATAAPRVGRLLAGERKSASLHALSIHTATAPYRFH</sequence>
<evidence type="ECO:0000313" key="2">
    <source>
        <dbReference type="EMBL" id="KAJ7018197.1"/>
    </source>
</evidence>
<reference evidence="2" key="1">
    <citation type="submission" date="2023-03" db="EMBL/GenBank/DDBJ databases">
        <title>Massive genome expansion in bonnet fungi (Mycena s.s.) driven by repeated elements and novel gene families across ecological guilds.</title>
        <authorList>
            <consortium name="Lawrence Berkeley National Laboratory"/>
            <person name="Harder C.B."/>
            <person name="Miyauchi S."/>
            <person name="Viragh M."/>
            <person name="Kuo A."/>
            <person name="Thoen E."/>
            <person name="Andreopoulos B."/>
            <person name="Lu D."/>
            <person name="Skrede I."/>
            <person name="Drula E."/>
            <person name="Henrissat B."/>
            <person name="Morin E."/>
            <person name="Kohler A."/>
            <person name="Barry K."/>
            <person name="LaButti K."/>
            <person name="Morin E."/>
            <person name="Salamov A."/>
            <person name="Lipzen A."/>
            <person name="Mereny Z."/>
            <person name="Hegedus B."/>
            <person name="Baldrian P."/>
            <person name="Stursova M."/>
            <person name="Weitz H."/>
            <person name="Taylor A."/>
            <person name="Grigoriev I.V."/>
            <person name="Nagy L.G."/>
            <person name="Martin F."/>
            <person name="Kauserud H."/>
        </authorList>
    </citation>
    <scope>NUCLEOTIDE SEQUENCE</scope>
    <source>
        <strain evidence="2">CBHHK200</strain>
    </source>
</reference>
<gene>
    <name evidence="2" type="ORF">C8F04DRAFT_1405080</name>
</gene>
<dbReference type="AlphaFoldDB" id="A0AAD6S051"/>
<name>A0AAD6S051_9AGAR</name>
<keyword evidence="3" id="KW-1185">Reference proteome</keyword>
<organism evidence="2 3">
    <name type="scientific">Mycena alexandri</name>
    <dbReference type="NCBI Taxonomy" id="1745969"/>
    <lineage>
        <taxon>Eukaryota</taxon>
        <taxon>Fungi</taxon>
        <taxon>Dikarya</taxon>
        <taxon>Basidiomycota</taxon>
        <taxon>Agaricomycotina</taxon>
        <taxon>Agaricomycetes</taxon>
        <taxon>Agaricomycetidae</taxon>
        <taxon>Agaricales</taxon>
        <taxon>Marasmiineae</taxon>
        <taxon>Mycenaceae</taxon>
        <taxon>Mycena</taxon>
    </lineage>
</organism>
<dbReference type="Proteomes" id="UP001218188">
    <property type="component" value="Unassembled WGS sequence"/>
</dbReference>